<dbReference type="Proteomes" id="UP000607653">
    <property type="component" value="Unassembled WGS sequence"/>
</dbReference>
<evidence type="ECO:0000313" key="2">
    <source>
        <dbReference type="Proteomes" id="UP000607653"/>
    </source>
</evidence>
<dbReference type="AlphaFoldDB" id="A0A822Y0K3"/>
<evidence type="ECO:0000313" key="1">
    <source>
        <dbReference type="EMBL" id="DAD24776.1"/>
    </source>
</evidence>
<sequence length="127" mass="13711">MVIQHSSSSSSNVLYVSPSRLLVGCVSRGSIKGGLTVLHGWGSSLRQTSPSQSTSTITTTTTTGGCALSNVNWWPFHMPLRLHFQTGWPLASRVVYCCHSKSKQPRTRLGSHPPTIYIISTVVVSAL</sequence>
<gene>
    <name evidence="1" type="ORF">HUJ06_026240</name>
</gene>
<organism evidence="1 2">
    <name type="scientific">Nelumbo nucifera</name>
    <name type="common">Sacred lotus</name>
    <dbReference type="NCBI Taxonomy" id="4432"/>
    <lineage>
        <taxon>Eukaryota</taxon>
        <taxon>Viridiplantae</taxon>
        <taxon>Streptophyta</taxon>
        <taxon>Embryophyta</taxon>
        <taxon>Tracheophyta</taxon>
        <taxon>Spermatophyta</taxon>
        <taxon>Magnoliopsida</taxon>
        <taxon>Proteales</taxon>
        <taxon>Nelumbonaceae</taxon>
        <taxon>Nelumbo</taxon>
    </lineage>
</organism>
<keyword evidence="2" id="KW-1185">Reference proteome</keyword>
<comment type="caution">
    <text evidence="1">The sequence shown here is derived from an EMBL/GenBank/DDBJ whole genome shotgun (WGS) entry which is preliminary data.</text>
</comment>
<reference evidence="1 2" key="1">
    <citation type="journal article" date="2020" name="Mol. Biol. Evol.">
        <title>Distinct Expression and Methylation Patterns for Genes with Different Fates following a Single Whole-Genome Duplication in Flowering Plants.</title>
        <authorList>
            <person name="Shi T."/>
            <person name="Rahmani R.S."/>
            <person name="Gugger P.F."/>
            <person name="Wang M."/>
            <person name="Li H."/>
            <person name="Zhang Y."/>
            <person name="Li Z."/>
            <person name="Wang Q."/>
            <person name="Van de Peer Y."/>
            <person name="Marchal K."/>
            <person name="Chen J."/>
        </authorList>
    </citation>
    <scope>NUCLEOTIDE SEQUENCE [LARGE SCALE GENOMIC DNA]</scope>
    <source>
        <tissue evidence="1">Leaf</tissue>
    </source>
</reference>
<proteinExistence type="predicted"/>
<protein>
    <submittedName>
        <fullName evidence="1">Uncharacterized protein</fullName>
    </submittedName>
</protein>
<name>A0A822Y0K3_NELNU</name>
<accession>A0A822Y0K3</accession>
<dbReference type="EMBL" id="DUZY01000001">
    <property type="protein sequence ID" value="DAD24776.1"/>
    <property type="molecule type" value="Genomic_DNA"/>
</dbReference>